<evidence type="ECO:0000259" key="1">
    <source>
        <dbReference type="Pfam" id="PF01582"/>
    </source>
</evidence>
<dbReference type="Pfam" id="PF01582">
    <property type="entry name" value="TIR"/>
    <property type="match status" value="1"/>
</dbReference>
<gene>
    <name evidence="2" type="ORF">SNAT2548_LOCUS13632</name>
</gene>
<dbReference type="Proteomes" id="UP000604046">
    <property type="component" value="Unassembled WGS sequence"/>
</dbReference>
<dbReference type="OrthoDB" id="10454440at2759"/>
<dbReference type="SUPFAM" id="SSF52200">
    <property type="entry name" value="Toll/Interleukin receptor TIR domain"/>
    <property type="match status" value="1"/>
</dbReference>
<sequence length="736" mass="81166">MGSTQSGAARYADRPSGTNLTACPGSSLATFLVKRPDQLSAAFEKHVHEDLRRDLGGVVLLCNGYTADQVKGWSSKLDCPVMFVGCYGVIGWCVEDKENVEFEEKGRGREFGSPGAPEIKLGITVVVVRKSSKKKKCPVLSFSPETVPKAADGATAHILMGSVTHQATIDKLLTSPDHCVCNGGCCKEVLEWSNGDGQWVDKGFGTITFFVTESTMVNVCISYSVWDTCGLPAFKSEAMEMVQSLPENYAPVFVGSYMCFCRGINTFGCYNKESSLLAELCGKDLPSFGMFCCGEIGNNETQNPNGWNSQTPASENSSYHTFTTCYLVYAEKIAEAPAGGGIRGLCCAPKEEGPIEVIQAVPALQRSHTSGAITVHQSITERDLEFTFEPPATSTYKDFQRSVNFADVAHPAAPVINFWVWDGGMTPEECYSKSKPNPEVDIFLSHSMKQDMRTPVFAMRESNQYTLHKVADIFAGSWGIVSRKVASGEIREDQVMEKLQSLTYWCDTGCVDHSDTAKKMYILKAHLEDFVANAKHVICLLSTHYFTRAWCLYEFCCAVKCCKGRRIDQYLVISTTLLTWFEREAQRVVDSVVNASFENSSCFDSADKKLIQNKINAEFKSVAHFNRLVKFVACALGAKANLCWAVELFPGRFLDWGDAASRCGFPDLAAVLQAVDLKDLRKRAMEAVPDAPGATSAKERIVWLESNFSSDWFIRELEPLVVRELDNACAEDQPSP</sequence>
<name>A0A812M9I6_9DINO</name>
<evidence type="ECO:0000313" key="2">
    <source>
        <dbReference type="EMBL" id="CAE7260707.1"/>
    </source>
</evidence>
<accession>A0A812M9I6</accession>
<comment type="caution">
    <text evidence="2">The sequence shown here is derived from an EMBL/GenBank/DDBJ whole genome shotgun (WGS) entry which is preliminary data.</text>
</comment>
<dbReference type="AlphaFoldDB" id="A0A812M9I6"/>
<evidence type="ECO:0000313" key="3">
    <source>
        <dbReference type="Proteomes" id="UP000604046"/>
    </source>
</evidence>
<dbReference type="Gene3D" id="3.40.50.10140">
    <property type="entry name" value="Toll/interleukin-1 receptor homology (TIR) domain"/>
    <property type="match status" value="1"/>
</dbReference>
<proteinExistence type="predicted"/>
<reference evidence="2" key="1">
    <citation type="submission" date="2021-02" db="EMBL/GenBank/DDBJ databases">
        <authorList>
            <person name="Dougan E. K."/>
            <person name="Rhodes N."/>
            <person name="Thang M."/>
            <person name="Chan C."/>
        </authorList>
    </citation>
    <scope>NUCLEOTIDE SEQUENCE</scope>
</reference>
<protein>
    <recommendedName>
        <fullName evidence="1">TIR domain-containing protein</fullName>
    </recommendedName>
</protein>
<dbReference type="GO" id="GO:0007165">
    <property type="term" value="P:signal transduction"/>
    <property type="evidence" value="ECO:0007669"/>
    <property type="project" value="InterPro"/>
</dbReference>
<dbReference type="InterPro" id="IPR035897">
    <property type="entry name" value="Toll_tir_struct_dom_sf"/>
</dbReference>
<feature type="domain" description="TIR" evidence="1">
    <location>
        <begin position="525"/>
        <end position="566"/>
    </location>
</feature>
<keyword evidence="3" id="KW-1185">Reference proteome</keyword>
<organism evidence="2 3">
    <name type="scientific">Symbiodinium natans</name>
    <dbReference type="NCBI Taxonomy" id="878477"/>
    <lineage>
        <taxon>Eukaryota</taxon>
        <taxon>Sar</taxon>
        <taxon>Alveolata</taxon>
        <taxon>Dinophyceae</taxon>
        <taxon>Suessiales</taxon>
        <taxon>Symbiodiniaceae</taxon>
        <taxon>Symbiodinium</taxon>
    </lineage>
</organism>
<dbReference type="EMBL" id="CAJNDS010001447">
    <property type="protein sequence ID" value="CAE7260707.1"/>
    <property type="molecule type" value="Genomic_DNA"/>
</dbReference>
<dbReference type="InterPro" id="IPR000157">
    <property type="entry name" value="TIR_dom"/>
</dbReference>